<dbReference type="SUPFAM" id="SSF47473">
    <property type="entry name" value="EF-hand"/>
    <property type="match status" value="1"/>
</dbReference>
<dbReference type="InterPro" id="IPR011992">
    <property type="entry name" value="EF-hand-dom_pair"/>
</dbReference>
<dbReference type="OrthoDB" id="5703633at2"/>
<keyword evidence="4" id="KW-0472">Membrane</keyword>
<reference evidence="7" key="1">
    <citation type="submission" date="2016-12" db="EMBL/GenBank/DDBJ databases">
        <title>Complete Genome Sequence of Beggiatoa leptomitiformis D-401.</title>
        <authorList>
            <person name="Fomenkov A."/>
            <person name="Vincze T."/>
            <person name="Grabovich M."/>
            <person name="Anton B.P."/>
            <person name="Dubinina G."/>
            <person name="Orlova M."/>
            <person name="Belousova E."/>
            <person name="Roberts R.J."/>
        </authorList>
    </citation>
    <scope>NUCLEOTIDE SEQUENCE [LARGE SCALE GENOMIC DNA]</scope>
    <source>
        <strain evidence="7">D-401</strain>
    </source>
</reference>
<dbReference type="Gene3D" id="1.10.238.10">
    <property type="entry name" value="EF-hand"/>
    <property type="match status" value="1"/>
</dbReference>
<keyword evidence="4" id="KW-1133">Transmembrane helix</keyword>
<evidence type="ECO:0000313" key="7">
    <source>
        <dbReference type="Proteomes" id="UP000234271"/>
    </source>
</evidence>
<gene>
    <name evidence="6" type="ORF">BLE401_06690</name>
</gene>
<name>A0A2N9YD81_9GAMM</name>
<feature type="domain" description="EF-hand" evidence="5">
    <location>
        <begin position="192"/>
        <end position="227"/>
    </location>
</feature>
<evidence type="ECO:0000256" key="4">
    <source>
        <dbReference type="SAM" id="Phobius"/>
    </source>
</evidence>
<dbReference type="Pfam" id="PF13801">
    <property type="entry name" value="Metal_resist"/>
    <property type="match status" value="1"/>
</dbReference>
<dbReference type="EMBL" id="CP018889">
    <property type="protein sequence ID" value="AUI68420.1"/>
    <property type="molecule type" value="Genomic_DNA"/>
</dbReference>
<dbReference type="PROSITE" id="PS00018">
    <property type="entry name" value="EF_HAND_1"/>
    <property type="match status" value="1"/>
</dbReference>
<accession>A0A2N9YD81</accession>
<sequence length="229" mass="26597">MVIISRNPRLFGIAFIGLLVLNLFLFGLLIGMYQHPPCKPPPEQTELEILADFKLPPIFRDLPPSAFERIQPIVEKYKPTIQAQLQQLRQVRQSIHTQLMAETLDRQQLDNTFKQVRDIDESLKNNLHQGFIEILDKLTVAERQAFAEKLNKPIGNRLERLEKRVANYLRERDSDKNGELTQTEFTEGLPPRRQAIAIERFKHLDKNNDGVLTESELEAFKLKQSDETE</sequence>
<dbReference type="RefSeq" id="WP_062155044.1">
    <property type="nucleotide sequence ID" value="NZ_CP012373.2"/>
</dbReference>
<keyword evidence="7" id="KW-1185">Reference proteome</keyword>
<dbReference type="InterPro" id="IPR018247">
    <property type="entry name" value="EF_Hand_1_Ca_BS"/>
</dbReference>
<evidence type="ECO:0000313" key="6">
    <source>
        <dbReference type="EMBL" id="AUI68420.1"/>
    </source>
</evidence>
<dbReference type="InterPro" id="IPR002048">
    <property type="entry name" value="EF_hand_dom"/>
</dbReference>
<dbReference type="KEGG" id="blep:AL038_17530"/>
<dbReference type="STRING" id="288004.AL038_17530"/>
<feature type="transmembrane region" description="Helical" evidence="4">
    <location>
        <begin position="12"/>
        <end position="33"/>
    </location>
</feature>
<evidence type="ECO:0000256" key="2">
    <source>
        <dbReference type="ARBA" id="ARBA00044983"/>
    </source>
</evidence>
<evidence type="ECO:0000256" key="1">
    <source>
        <dbReference type="ARBA" id="ARBA00044945"/>
    </source>
</evidence>
<dbReference type="AlphaFoldDB" id="A0A2N9YD81"/>
<comment type="similarity">
    <text evidence="1">Belongs to the ZraP family.</text>
</comment>
<dbReference type="InterPro" id="IPR025961">
    <property type="entry name" value="Metal_resist"/>
</dbReference>
<dbReference type="GO" id="GO:0005509">
    <property type="term" value="F:calcium ion binding"/>
    <property type="evidence" value="ECO:0007669"/>
    <property type="project" value="InterPro"/>
</dbReference>
<dbReference type="Proteomes" id="UP000234271">
    <property type="component" value="Chromosome"/>
</dbReference>
<dbReference type="PROSITE" id="PS50222">
    <property type="entry name" value="EF_HAND_2"/>
    <property type="match status" value="1"/>
</dbReference>
<keyword evidence="4" id="KW-0812">Transmembrane</keyword>
<evidence type="ECO:0000259" key="5">
    <source>
        <dbReference type="PROSITE" id="PS50222"/>
    </source>
</evidence>
<organism evidence="6 7">
    <name type="scientific">Beggiatoa leptomitoformis</name>
    <dbReference type="NCBI Taxonomy" id="288004"/>
    <lineage>
        <taxon>Bacteria</taxon>
        <taxon>Pseudomonadati</taxon>
        <taxon>Pseudomonadota</taxon>
        <taxon>Gammaproteobacteria</taxon>
        <taxon>Thiotrichales</taxon>
        <taxon>Thiotrichaceae</taxon>
        <taxon>Beggiatoa</taxon>
    </lineage>
</organism>
<proteinExistence type="inferred from homology"/>
<evidence type="ECO:0000256" key="3">
    <source>
        <dbReference type="ARBA" id="ARBA00045001"/>
    </source>
</evidence>
<protein>
    <recommendedName>
        <fullName evidence="2">Signaling pathway modulator ZraP</fullName>
    </recommendedName>
    <alternativeName>
        <fullName evidence="3">Zinc resistance-associated protein</fullName>
    </alternativeName>
</protein>